<keyword evidence="2" id="KW-1185">Reference proteome</keyword>
<evidence type="ECO:0000313" key="2">
    <source>
        <dbReference type="Proteomes" id="UP000216300"/>
    </source>
</evidence>
<gene>
    <name evidence="1" type="ORF">CGZ91_02045</name>
</gene>
<sequence length="162" mass="17235">MTSSRTARPSRSRIVLILVGGVVVLGLAWVAGGLVATTLPGKGNPLHVEASAVIEDLCGVALERPAEGGLPYRVVHEGGIEIATTREAVETEVARVEAALAERGGWSDAGYLDINDHDVRIHRTKLINGRQAMVTMAAFVRPVAPGEEVPTTTTWSLTFEWA</sequence>
<proteinExistence type="predicted"/>
<comment type="caution">
    <text evidence="1">The sequence shown here is derived from an EMBL/GenBank/DDBJ whole genome shotgun (WGS) entry which is preliminary data.</text>
</comment>
<accession>A0A255EMV3</accession>
<dbReference type="AlphaFoldDB" id="A0A255EMV3"/>
<organism evidence="1 2">
    <name type="scientific">Parenemella sanctibonifatiensis</name>
    <dbReference type="NCBI Taxonomy" id="2016505"/>
    <lineage>
        <taxon>Bacteria</taxon>
        <taxon>Bacillati</taxon>
        <taxon>Actinomycetota</taxon>
        <taxon>Actinomycetes</taxon>
        <taxon>Propionibacteriales</taxon>
        <taxon>Propionibacteriaceae</taxon>
        <taxon>Parenemella</taxon>
    </lineage>
</organism>
<dbReference type="RefSeq" id="WP_094452294.1">
    <property type="nucleotide sequence ID" value="NZ_NMVJ01000001.1"/>
</dbReference>
<protein>
    <submittedName>
        <fullName evidence="1">Uncharacterized protein</fullName>
    </submittedName>
</protein>
<evidence type="ECO:0000313" key="1">
    <source>
        <dbReference type="EMBL" id="OYN92311.1"/>
    </source>
</evidence>
<reference evidence="1 2" key="1">
    <citation type="submission" date="2017-07" db="EMBL/GenBank/DDBJ databases">
        <title>Draft whole genome sequences of clinical Proprionibacteriaceae strains.</title>
        <authorList>
            <person name="Bernier A.-M."/>
            <person name="Bernard K."/>
            <person name="Domingo M.-C."/>
        </authorList>
    </citation>
    <scope>NUCLEOTIDE SEQUENCE [LARGE SCALE GENOMIC DNA]</scope>
    <source>
        <strain evidence="1 2">NML 150081</strain>
    </source>
</reference>
<name>A0A255EMV3_9ACTN</name>
<dbReference type="Proteomes" id="UP000216300">
    <property type="component" value="Unassembled WGS sequence"/>
</dbReference>
<dbReference type="EMBL" id="NMVJ01000001">
    <property type="protein sequence ID" value="OYN92311.1"/>
    <property type="molecule type" value="Genomic_DNA"/>
</dbReference>